<dbReference type="EMBL" id="ML179457">
    <property type="protein sequence ID" value="THU87293.1"/>
    <property type="molecule type" value="Genomic_DNA"/>
</dbReference>
<name>A0A4S8LF29_DENBC</name>
<reference evidence="2 3" key="1">
    <citation type="journal article" date="2019" name="Nat. Ecol. Evol.">
        <title>Megaphylogeny resolves global patterns of mushroom evolution.</title>
        <authorList>
            <person name="Varga T."/>
            <person name="Krizsan K."/>
            <person name="Foldi C."/>
            <person name="Dima B."/>
            <person name="Sanchez-Garcia M."/>
            <person name="Sanchez-Ramirez S."/>
            <person name="Szollosi G.J."/>
            <person name="Szarkandi J.G."/>
            <person name="Papp V."/>
            <person name="Albert L."/>
            <person name="Andreopoulos W."/>
            <person name="Angelini C."/>
            <person name="Antonin V."/>
            <person name="Barry K.W."/>
            <person name="Bougher N.L."/>
            <person name="Buchanan P."/>
            <person name="Buyck B."/>
            <person name="Bense V."/>
            <person name="Catcheside P."/>
            <person name="Chovatia M."/>
            <person name="Cooper J."/>
            <person name="Damon W."/>
            <person name="Desjardin D."/>
            <person name="Finy P."/>
            <person name="Geml J."/>
            <person name="Haridas S."/>
            <person name="Hughes K."/>
            <person name="Justo A."/>
            <person name="Karasinski D."/>
            <person name="Kautmanova I."/>
            <person name="Kiss B."/>
            <person name="Kocsube S."/>
            <person name="Kotiranta H."/>
            <person name="LaButti K.M."/>
            <person name="Lechner B.E."/>
            <person name="Liimatainen K."/>
            <person name="Lipzen A."/>
            <person name="Lukacs Z."/>
            <person name="Mihaltcheva S."/>
            <person name="Morgado L.N."/>
            <person name="Niskanen T."/>
            <person name="Noordeloos M.E."/>
            <person name="Ohm R.A."/>
            <person name="Ortiz-Santana B."/>
            <person name="Ovrebo C."/>
            <person name="Racz N."/>
            <person name="Riley R."/>
            <person name="Savchenko A."/>
            <person name="Shiryaev A."/>
            <person name="Soop K."/>
            <person name="Spirin V."/>
            <person name="Szebenyi C."/>
            <person name="Tomsovsky M."/>
            <person name="Tulloss R.E."/>
            <person name="Uehling J."/>
            <person name="Grigoriev I.V."/>
            <person name="Vagvolgyi C."/>
            <person name="Papp T."/>
            <person name="Martin F.M."/>
            <person name="Miettinen O."/>
            <person name="Hibbett D.S."/>
            <person name="Nagy L.G."/>
        </authorList>
    </citation>
    <scope>NUCLEOTIDE SEQUENCE [LARGE SCALE GENOMIC DNA]</scope>
    <source>
        <strain evidence="2 3">CBS 962.96</strain>
    </source>
</reference>
<accession>A0A4S8LF29</accession>
<dbReference type="AlphaFoldDB" id="A0A4S8LF29"/>
<evidence type="ECO:0000256" key="1">
    <source>
        <dbReference type="SAM" id="Coils"/>
    </source>
</evidence>
<gene>
    <name evidence="2" type="ORF">K435DRAFT_867446</name>
</gene>
<feature type="coiled-coil region" evidence="1">
    <location>
        <begin position="18"/>
        <end position="59"/>
    </location>
</feature>
<keyword evidence="3" id="KW-1185">Reference proteome</keyword>
<evidence type="ECO:0000313" key="3">
    <source>
        <dbReference type="Proteomes" id="UP000297245"/>
    </source>
</evidence>
<protein>
    <submittedName>
        <fullName evidence="2">Uncharacterized protein</fullName>
    </submittedName>
</protein>
<proteinExistence type="predicted"/>
<keyword evidence="1" id="KW-0175">Coiled coil</keyword>
<dbReference type="Proteomes" id="UP000297245">
    <property type="component" value="Unassembled WGS sequence"/>
</dbReference>
<sequence length="143" mass="16459">MADDNHSGSGEIRLEGALIKANAYIAHLEKDNENIRRELANLQAKYNKLSSMSEETLKQLILERRDKEAWRGHLNVMMERMVHESTKFLENLMYDNGQIGVMLEKDNPNMPLRKYYHGGEGQRVYCSDYGDEDSTDESVTTSD</sequence>
<organism evidence="2 3">
    <name type="scientific">Dendrothele bispora (strain CBS 962.96)</name>
    <dbReference type="NCBI Taxonomy" id="1314807"/>
    <lineage>
        <taxon>Eukaryota</taxon>
        <taxon>Fungi</taxon>
        <taxon>Dikarya</taxon>
        <taxon>Basidiomycota</taxon>
        <taxon>Agaricomycotina</taxon>
        <taxon>Agaricomycetes</taxon>
        <taxon>Agaricomycetidae</taxon>
        <taxon>Agaricales</taxon>
        <taxon>Agaricales incertae sedis</taxon>
        <taxon>Dendrothele</taxon>
    </lineage>
</organism>
<evidence type="ECO:0000313" key="2">
    <source>
        <dbReference type="EMBL" id="THU87293.1"/>
    </source>
</evidence>